<reference evidence="3 4" key="1">
    <citation type="submission" date="2018-08" db="EMBL/GenBank/DDBJ databases">
        <title>A genome reference for cultivated species of the human gut microbiota.</title>
        <authorList>
            <person name="Zou Y."/>
            <person name="Xue W."/>
            <person name="Luo G."/>
        </authorList>
    </citation>
    <scope>NUCLEOTIDE SEQUENCE [LARGE SCALE GENOMIC DNA]</scope>
    <source>
        <strain evidence="3 4">AM28-23</strain>
    </source>
</reference>
<gene>
    <name evidence="3" type="ORF">DW740_10285</name>
</gene>
<dbReference type="AlphaFoldDB" id="A0A414J579"/>
<feature type="compositionally biased region" description="Low complexity" evidence="1">
    <location>
        <begin position="288"/>
        <end position="309"/>
    </location>
</feature>
<organism evidence="3 4">
    <name type="scientific">Blautia obeum</name>
    <dbReference type="NCBI Taxonomy" id="40520"/>
    <lineage>
        <taxon>Bacteria</taxon>
        <taxon>Bacillati</taxon>
        <taxon>Bacillota</taxon>
        <taxon>Clostridia</taxon>
        <taxon>Lachnospirales</taxon>
        <taxon>Lachnospiraceae</taxon>
        <taxon>Blautia</taxon>
    </lineage>
</organism>
<evidence type="ECO:0000256" key="1">
    <source>
        <dbReference type="SAM" id="MobiDB-lite"/>
    </source>
</evidence>
<dbReference type="EMBL" id="QSKF01000007">
    <property type="protein sequence ID" value="RHE39614.1"/>
    <property type="molecule type" value="Genomic_DNA"/>
</dbReference>
<feature type="compositionally biased region" description="Acidic residues" evidence="1">
    <location>
        <begin position="270"/>
        <end position="281"/>
    </location>
</feature>
<evidence type="ECO:0008006" key="5">
    <source>
        <dbReference type="Google" id="ProtNLM"/>
    </source>
</evidence>
<sequence length="342" mass="36680">MSSETEGAAVGQKVTMKDVAKEKSVSSSISVTKRLKTVAGEDILAADETFYVALYADEGCTQRVSDVKALTFKMDSVSTVTFTDLAVDTTYYIGECTADGVNYLKGQTADGTTYAAMFSNGNSVEIGLNGGNKAVEFENRFVKFPDGFYKEALLNLTKQLKSSDGEDKNSAETFYAGIFANKDYTKLSDQVSQNIVPLNLNGNSSVDAQIKVAIADGSSTTLYVTEVDADGNPVGNADSFEYDLSVDTESITFNESNKVASVTLVNQERAEDEDEDTEEEEIKEKITKNTPTPTSSVTPTKSTQTTNSVKTGDNTPIGIFVVLLIAAIAVIGGGICLKRRKK</sequence>
<feature type="region of interest" description="Disordered" evidence="1">
    <location>
        <begin position="267"/>
        <end position="310"/>
    </location>
</feature>
<comment type="caution">
    <text evidence="3">The sequence shown here is derived from an EMBL/GenBank/DDBJ whole genome shotgun (WGS) entry which is preliminary data.</text>
</comment>
<accession>A0A414J579</accession>
<dbReference type="Proteomes" id="UP000283745">
    <property type="component" value="Unassembled WGS sequence"/>
</dbReference>
<protein>
    <recommendedName>
        <fullName evidence="5">LPXTG cell wall anchor domain-containing protein</fullName>
    </recommendedName>
</protein>
<name>A0A414J579_9FIRM</name>
<proteinExistence type="predicted"/>
<dbReference type="RefSeq" id="WP_118050486.1">
    <property type="nucleotide sequence ID" value="NZ_CABJFK010000007.1"/>
</dbReference>
<evidence type="ECO:0000313" key="3">
    <source>
        <dbReference type="EMBL" id="RHE39614.1"/>
    </source>
</evidence>
<feature type="transmembrane region" description="Helical" evidence="2">
    <location>
        <begin position="317"/>
        <end position="337"/>
    </location>
</feature>
<evidence type="ECO:0000313" key="4">
    <source>
        <dbReference type="Proteomes" id="UP000283745"/>
    </source>
</evidence>
<keyword evidence="2" id="KW-1133">Transmembrane helix</keyword>
<keyword evidence="2" id="KW-0472">Membrane</keyword>
<keyword evidence="2" id="KW-0812">Transmembrane</keyword>
<evidence type="ECO:0000256" key="2">
    <source>
        <dbReference type="SAM" id="Phobius"/>
    </source>
</evidence>